<protein>
    <submittedName>
        <fullName evidence="1 2">Uncharacterized protein</fullName>
    </submittedName>
</protein>
<gene>
    <name evidence="1" type="ordered locus">MTR_8g445350</name>
</gene>
<dbReference type="EnsemblPlants" id="KEH19235">
    <property type="protein sequence ID" value="KEH19235"/>
    <property type="gene ID" value="MTR_8g445350"/>
</dbReference>
<reference evidence="1 3" key="2">
    <citation type="journal article" date="2014" name="BMC Genomics">
        <title>An improved genome release (version Mt4.0) for the model legume Medicago truncatula.</title>
        <authorList>
            <person name="Tang H."/>
            <person name="Krishnakumar V."/>
            <person name="Bidwell S."/>
            <person name="Rosen B."/>
            <person name="Chan A."/>
            <person name="Zhou S."/>
            <person name="Gentzbittel L."/>
            <person name="Childs K.L."/>
            <person name="Yandell M."/>
            <person name="Gundlach H."/>
            <person name="Mayer K.F."/>
            <person name="Schwartz D.C."/>
            <person name="Town C.D."/>
        </authorList>
    </citation>
    <scope>GENOME REANNOTATION</scope>
    <source>
        <strain evidence="1">A17</strain>
        <strain evidence="2 3">cv. Jemalong A17</strain>
    </source>
</reference>
<proteinExistence type="predicted"/>
<accession>A0A072U0C8</accession>
<dbReference type="Proteomes" id="UP000002051">
    <property type="component" value="Chromosome 8"/>
</dbReference>
<dbReference type="HOGENOM" id="CLU_3017339_0_0_1"/>
<reference evidence="2" key="3">
    <citation type="submission" date="2015-04" db="UniProtKB">
        <authorList>
            <consortium name="EnsemblPlants"/>
        </authorList>
    </citation>
    <scope>IDENTIFICATION</scope>
    <source>
        <strain evidence="2">cv. Jemalong A17</strain>
    </source>
</reference>
<evidence type="ECO:0000313" key="1">
    <source>
        <dbReference type="EMBL" id="KEH19235.1"/>
    </source>
</evidence>
<keyword evidence="3" id="KW-1185">Reference proteome</keyword>
<name>A0A072U0C8_MEDTR</name>
<evidence type="ECO:0000313" key="2">
    <source>
        <dbReference type="EnsemblPlants" id="KEH19235"/>
    </source>
</evidence>
<dbReference type="EMBL" id="CM001224">
    <property type="protein sequence ID" value="KEH19235.1"/>
    <property type="molecule type" value="Genomic_DNA"/>
</dbReference>
<reference evidence="1 3" key="1">
    <citation type="journal article" date="2011" name="Nature">
        <title>The Medicago genome provides insight into the evolution of rhizobial symbioses.</title>
        <authorList>
            <person name="Young N.D."/>
            <person name="Debelle F."/>
            <person name="Oldroyd G.E."/>
            <person name="Geurts R."/>
            <person name="Cannon S.B."/>
            <person name="Udvardi M.K."/>
            <person name="Benedito V.A."/>
            <person name="Mayer K.F."/>
            <person name="Gouzy J."/>
            <person name="Schoof H."/>
            <person name="Van de Peer Y."/>
            <person name="Proost S."/>
            <person name="Cook D.R."/>
            <person name="Meyers B.C."/>
            <person name="Spannagl M."/>
            <person name="Cheung F."/>
            <person name="De Mita S."/>
            <person name="Krishnakumar V."/>
            <person name="Gundlach H."/>
            <person name="Zhou S."/>
            <person name="Mudge J."/>
            <person name="Bharti A.K."/>
            <person name="Murray J.D."/>
            <person name="Naoumkina M.A."/>
            <person name="Rosen B."/>
            <person name="Silverstein K.A."/>
            <person name="Tang H."/>
            <person name="Rombauts S."/>
            <person name="Zhao P.X."/>
            <person name="Zhou P."/>
            <person name="Barbe V."/>
            <person name="Bardou P."/>
            <person name="Bechner M."/>
            <person name="Bellec A."/>
            <person name="Berger A."/>
            <person name="Berges H."/>
            <person name="Bidwell S."/>
            <person name="Bisseling T."/>
            <person name="Choisne N."/>
            <person name="Couloux A."/>
            <person name="Denny R."/>
            <person name="Deshpande S."/>
            <person name="Dai X."/>
            <person name="Doyle J.J."/>
            <person name="Dudez A.M."/>
            <person name="Farmer A.D."/>
            <person name="Fouteau S."/>
            <person name="Franken C."/>
            <person name="Gibelin C."/>
            <person name="Gish J."/>
            <person name="Goldstein S."/>
            <person name="Gonzalez A.J."/>
            <person name="Green P.J."/>
            <person name="Hallab A."/>
            <person name="Hartog M."/>
            <person name="Hua A."/>
            <person name="Humphray S.J."/>
            <person name="Jeong D.H."/>
            <person name="Jing Y."/>
            <person name="Jocker A."/>
            <person name="Kenton S.M."/>
            <person name="Kim D.J."/>
            <person name="Klee K."/>
            <person name="Lai H."/>
            <person name="Lang C."/>
            <person name="Lin S."/>
            <person name="Macmil S.L."/>
            <person name="Magdelenat G."/>
            <person name="Matthews L."/>
            <person name="McCorrison J."/>
            <person name="Monaghan E.L."/>
            <person name="Mun J.H."/>
            <person name="Najar F.Z."/>
            <person name="Nicholson C."/>
            <person name="Noirot C."/>
            <person name="O'Bleness M."/>
            <person name="Paule C.R."/>
            <person name="Poulain J."/>
            <person name="Prion F."/>
            <person name="Qin B."/>
            <person name="Qu C."/>
            <person name="Retzel E.F."/>
            <person name="Riddle C."/>
            <person name="Sallet E."/>
            <person name="Samain S."/>
            <person name="Samson N."/>
            <person name="Sanders I."/>
            <person name="Saurat O."/>
            <person name="Scarpelli C."/>
            <person name="Schiex T."/>
            <person name="Segurens B."/>
            <person name="Severin A.J."/>
            <person name="Sherrier D.J."/>
            <person name="Shi R."/>
            <person name="Sims S."/>
            <person name="Singer S.R."/>
            <person name="Sinharoy S."/>
            <person name="Sterck L."/>
            <person name="Viollet A."/>
            <person name="Wang B.B."/>
            <person name="Wang K."/>
            <person name="Wang M."/>
            <person name="Wang X."/>
            <person name="Warfsmann J."/>
            <person name="Weissenbach J."/>
            <person name="White D.D."/>
            <person name="White J.D."/>
            <person name="Wiley G.B."/>
            <person name="Wincker P."/>
            <person name="Xing Y."/>
            <person name="Yang L."/>
            <person name="Yao Z."/>
            <person name="Ying F."/>
            <person name="Zhai J."/>
            <person name="Zhou L."/>
            <person name="Zuber A."/>
            <person name="Denarie J."/>
            <person name="Dixon R.A."/>
            <person name="May G.D."/>
            <person name="Schwartz D.C."/>
            <person name="Rogers J."/>
            <person name="Quetier F."/>
            <person name="Town C.D."/>
            <person name="Roe B.A."/>
        </authorList>
    </citation>
    <scope>NUCLEOTIDE SEQUENCE [LARGE SCALE GENOMIC DNA]</scope>
    <source>
        <strain evidence="1">A17</strain>
        <strain evidence="2 3">cv. Jemalong A17</strain>
    </source>
</reference>
<evidence type="ECO:0000313" key="3">
    <source>
        <dbReference type="Proteomes" id="UP000002051"/>
    </source>
</evidence>
<sequence length="56" mass="6284">MTDYIKAVTISTTITVRIHQKPECKESEFHATKQVISVTNHAAGKHVQNSIRMSCN</sequence>
<dbReference type="AlphaFoldDB" id="A0A072U0C8"/>
<organism evidence="1 3">
    <name type="scientific">Medicago truncatula</name>
    <name type="common">Barrel medic</name>
    <name type="synonym">Medicago tribuloides</name>
    <dbReference type="NCBI Taxonomy" id="3880"/>
    <lineage>
        <taxon>Eukaryota</taxon>
        <taxon>Viridiplantae</taxon>
        <taxon>Streptophyta</taxon>
        <taxon>Embryophyta</taxon>
        <taxon>Tracheophyta</taxon>
        <taxon>Spermatophyta</taxon>
        <taxon>Magnoliopsida</taxon>
        <taxon>eudicotyledons</taxon>
        <taxon>Gunneridae</taxon>
        <taxon>Pentapetalae</taxon>
        <taxon>rosids</taxon>
        <taxon>fabids</taxon>
        <taxon>Fabales</taxon>
        <taxon>Fabaceae</taxon>
        <taxon>Papilionoideae</taxon>
        <taxon>50 kb inversion clade</taxon>
        <taxon>NPAAA clade</taxon>
        <taxon>Hologalegina</taxon>
        <taxon>IRL clade</taxon>
        <taxon>Trifolieae</taxon>
        <taxon>Medicago</taxon>
    </lineage>
</organism>